<name>A0A0B7MWK6_9FUNG</name>
<organism evidence="1 2">
    <name type="scientific">Parasitella parasitica</name>
    <dbReference type="NCBI Taxonomy" id="35722"/>
    <lineage>
        <taxon>Eukaryota</taxon>
        <taxon>Fungi</taxon>
        <taxon>Fungi incertae sedis</taxon>
        <taxon>Mucoromycota</taxon>
        <taxon>Mucoromycotina</taxon>
        <taxon>Mucoromycetes</taxon>
        <taxon>Mucorales</taxon>
        <taxon>Mucorineae</taxon>
        <taxon>Mucoraceae</taxon>
        <taxon>Parasitella</taxon>
    </lineage>
</organism>
<proteinExistence type="predicted"/>
<evidence type="ECO:0000313" key="2">
    <source>
        <dbReference type="Proteomes" id="UP000054107"/>
    </source>
</evidence>
<reference evidence="1 2" key="1">
    <citation type="submission" date="2014-09" db="EMBL/GenBank/DDBJ databases">
        <authorList>
            <person name="Ellenberger Sabrina"/>
        </authorList>
    </citation>
    <scope>NUCLEOTIDE SEQUENCE [LARGE SCALE GENOMIC DNA]</scope>
    <source>
        <strain evidence="1 2">CBS 412.66</strain>
    </source>
</reference>
<dbReference type="AlphaFoldDB" id="A0A0B7MWK6"/>
<accession>A0A0B7MWK6</accession>
<keyword evidence="2" id="KW-1185">Reference proteome</keyword>
<evidence type="ECO:0000313" key="1">
    <source>
        <dbReference type="EMBL" id="CEP09477.1"/>
    </source>
</evidence>
<protein>
    <submittedName>
        <fullName evidence="1">Uncharacterized protein</fullName>
    </submittedName>
</protein>
<dbReference type="EMBL" id="LN721622">
    <property type="protein sequence ID" value="CEP09477.1"/>
    <property type="molecule type" value="Genomic_DNA"/>
</dbReference>
<gene>
    <name evidence="1" type="primary">PARPA_02971.1 scaffold 5990</name>
</gene>
<dbReference type="Proteomes" id="UP000054107">
    <property type="component" value="Unassembled WGS sequence"/>
</dbReference>
<sequence length="66" mass="7051">MGKQNAAVYNSPTVNQDHQEIDATSSAAIVADLPGAVAQDLAIDNNDRVVVDSPIVVQDHEYVECK</sequence>